<feature type="compositionally biased region" description="Basic and acidic residues" evidence="16">
    <location>
        <begin position="447"/>
        <end position="462"/>
    </location>
</feature>
<evidence type="ECO:0000313" key="20">
    <source>
        <dbReference type="Proteomes" id="UP000008672"/>
    </source>
</evidence>
<keyword evidence="11" id="KW-0833">Ubl conjugation pathway</keyword>
<feature type="compositionally biased region" description="Polar residues" evidence="16">
    <location>
        <begin position="720"/>
        <end position="750"/>
    </location>
</feature>
<dbReference type="MEROPS" id="C64.001"/>
<keyword evidence="15" id="KW-0539">Nucleus</keyword>
<dbReference type="GO" id="GO:0004843">
    <property type="term" value="F:cysteine-type deubiquitinase activity"/>
    <property type="evidence" value="ECO:0007669"/>
    <property type="project" value="UniProtKB-EC"/>
</dbReference>
<dbReference type="GO" id="GO:0070530">
    <property type="term" value="F:K63-linked polyubiquitin modification-dependent protein binding"/>
    <property type="evidence" value="ECO:0007669"/>
    <property type="project" value="TreeGrafter"/>
</dbReference>
<dbReference type="CTD" id="56957"/>
<evidence type="ECO:0000256" key="12">
    <source>
        <dbReference type="ARBA" id="ARBA00022801"/>
    </source>
</evidence>
<evidence type="ECO:0000256" key="3">
    <source>
        <dbReference type="ARBA" id="ARBA00004496"/>
    </source>
</evidence>
<evidence type="ECO:0000256" key="9">
    <source>
        <dbReference type="ARBA" id="ARBA00022723"/>
    </source>
</evidence>
<dbReference type="eggNOG" id="KOG4345">
    <property type="taxonomic scope" value="Eukaryota"/>
</dbReference>
<dbReference type="InterPro" id="IPR002653">
    <property type="entry name" value="Znf_A20"/>
</dbReference>
<evidence type="ECO:0000256" key="15">
    <source>
        <dbReference type="ARBA" id="ARBA00023242"/>
    </source>
</evidence>
<dbReference type="GO" id="GO:0008270">
    <property type="term" value="F:zinc ion binding"/>
    <property type="evidence" value="ECO:0007669"/>
    <property type="project" value="UniProtKB-KW"/>
</dbReference>
<dbReference type="PANTHER" id="PTHR13367:SF8">
    <property type="entry name" value="OTU DOMAIN-CONTAINING PROTEIN 7B"/>
    <property type="match status" value="1"/>
</dbReference>
<dbReference type="Gene3D" id="1.10.8.10">
    <property type="entry name" value="DNA helicase RuvA subunit, C-terminal domain"/>
    <property type="match status" value="1"/>
</dbReference>
<keyword evidence="8" id="KW-0645">Protease</keyword>
<dbReference type="GO" id="GO:0005737">
    <property type="term" value="C:cytoplasm"/>
    <property type="evidence" value="ECO:0007669"/>
    <property type="project" value="UniProtKB-SubCell"/>
</dbReference>
<comment type="similarity">
    <text evidence="4">Belongs to the peptidase C64 family.</text>
</comment>
<feature type="compositionally biased region" description="Low complexity" evidence="16">
    <location>
        <begin position="761"/>
        <end position="772"/>
    </location>
</feature>
<feature type="domain" description="A20-type" evidence="18">
    <location>
        <begin position="827"/>
        <end position="862"/>
    </location>
</feature>
<evidence type="ECO:0000256" key="16">
    <source>
        <dbReference type="SAM" id="MobiDB-lite"/>
    </source>
</evidence>
<keyword evidence="13" id="KW-0788">Thiol protease</keyword>
<feature type="domain" description="OTU" evidence="17">
    <location>
        <begin position="173"/>
        <end position="355"/>
    </location>
</feature>
<organism evidence="19 20">
    <name type="scientific">Latimeria chalumnae</name>
    <name type="common">Coelacanth</name>
    <dbReference type="NCBI Taxonomy" id="7897"/>
    <lineage>
        <taxon>Eukaryota</taxon>
        <taxon>Metazoa</taxon>
        <taxon>Chordata</taxon>
        <taxon>Craniata</taxon>
        <taxon>Vertebrata</taxon>
        <taxon>Euteleostomi</taxon>
        <taxon>Coelacanthiformes</taxon>
        <taxon>Coelacanthidae</taxon>
        <taxon>Latimeria</taxon>
    </lineage>
</organism>
<evidence type="ECO:0000256" key="14">
    <source>
        <dbReference type="ARBA" id="ARBA00022833"/>
    </source>
</evidence>
<proteinExistence type="inferred from homology"/>
<feature type="compositionally biased region" description="Basic and acidic residues" evidence="16">
    <location>
        <begin position="629"/>
        <end position="649"/>
    </location>
</feature>
<keyword evidence="7" id="KW-0597">Phosphoprotein</keyword>
<dbReference type="CDD" id="cd22772">
    <property type="entry name" value="OTU_OTUD7B"/>
    <property type="match status" value="1"/>
</dbReference>
<dbReference type="EMBL" id="AFYH01185429">
    <property type="status" value="NOT_ANNOTATED_CDS"/>
    <property type="molecule type" value="Genomic_DNA"/>
</dbReference>
<dbReference type="GO" id="GO:0005634">
    <property type="term" value="C:nucleus"/>
    <property type="evidence" value="ECO:0007669"/>
    <property type="project" value="UniProtKB-SubCell"/>
</dbReference>
<evidence type="ECO:0000256" key="1">
    <source>
        <dbReference type="ARBA" id="ARBA00000707"/>
    </source>
</evidence>
<feature type="compositionally biased region" description="Polar residues" evidence="16">
    <location>
        <begin position="680"/>
        <end position="696"/>
    </location>
</feature>
<dbReference type="PROSITE" id="PS51036">
    <property type="entry name" value="ZF_A20"/>
    <property type="match status" value="1"/>
</dbReference>
<feature type="compositionally biased region" description="Basic residues" evidence="16">
    <location>
        <begin position="534"/>
        <end position="544"/>
    </location>
</feature>
<dbReference type="FunFam" id="1.10.8.10:FF:000017">
    <property type="entry name" value="OTU domain-containing protein 7A"/>
    <property type="match status" value="1"/>
</dbReference>
<evidence type="ECO:0000256" key="2">
    <source>
        <dbReference type="ARBA" id="ARBA00004123"/>
    </source>
</evidence>
<evidence type="ECO:0000256" key="11">
    <source>
        <dbReference type="ARBA" id="ARBA00022786"/>
    </source>
</evidence>
<gene>
    <name evidence="19" type="primary">OTUD7B</name>
</gene>
<keyword evidence="9" id="KW-0479">Metal-binding</keyword>
<feature type="compositionally biased region" description="Basic and acidic residues" evidence="16">
    <location>
        <begin position="657"/>
        <end position="675"/>
    </location>
</feature>
<dbReference type="KEGG" id="lcm:102350916"/>
<dbReference type="InterPro" id="IPR003323">
    <property type="entry name" value="OTU_dom"/>
</dbReference>
<keyword evidence="20" id="KW-1185">Reference proteome</keyword>
<dbReference type="OMA" id="KEWEWGK"/>
<feature type="region of interest" description="Disordered" evidence="16">
    <location>
        <begin position="432"/>
        <end position="584"/>
    </location>
</feature>
<reference evidence="20" key="1">
    <citation type="submission" date="2011-08" db="EMBL/GenBank/DDBJ databases">
        <title>The draft genome of Latimeria chalumnae.</title>
        <authorList>
            <person name="Di Palma F."/>
            <person name="Alfoldi J."/>
            <person name="Johnson J."/>
            <person name="Berlin A."/>
            <person name="Gnerre S."/>
            <person name="Jaffe D."/>
            <person name="MacCallum I."/>
            <person name="Young S."/>
            <person name="Walker B.J."/>
            <person name="Lander E."/>
            <person name="Lindblad-Toh K."/>
        </authorList>
    </citation>
    <scope>NUCLEOTIDE SEQUENCE [LARGE SCALE GENOMIC DNA]</scope>
    <source>
        <strain evidence="20">Wild caught</strain>
    </source>
</reference>
<name>M3XJ63_LATCH</name>
<evidence type="ECO:0000256" key="7">
    <source>
        <dbReference type="ARBA" id="ARBA00022553"/>
    </source>
</evidence>
<keyword evidence="10" id="KW-0863">Zinc-finger</keyword>
<dbReference type="GO" id="GO:0071108">
    <property type="term" value="P:protein K48-linked deubiquitination"/>
    <property type="evidence" value="ECO:0007669"/>
    <property type="project" value="TreeGrafter"/>
</dbReference>
<dbReference type="EMBL" id="AFYH01185430">
    <property type="status" value="NOT_ANNOTATED_CDS"/>
    <property type="molecule type" value="Genomic_DNA"/>
</dbReference>
<dbReference type="RefSeq" id="XP_006007683.1">
    <property type="nucleotide sequence ID" value="XM_006007621.3"/>
</dbReference>
<keyword evidence="12" id="KW-0378">Hydrolase</keyword>
<feature type="compositionally biased region" description="Low complexity" evidence="16">
    <location>
        <begin position="463"/>
        <end position="474"/>
    </location>
</feature>
<dbReference type="EMBL" id="AFYH01185431">
    <property type="status" value="NOT_ANNOTATED_CDS"/>
    <property type="molecule type" value="Genomic_DNA"/>
</dbReference>
<dbReference type="EMBL" id="AFYH01185433">
    <property type="status" value="NOT_ANNOTATED_CDS"/>
    <property type="molecule type" value="Genomic_DNA"/>
</dbReference>
<comment type="subcellular location">
    <subcellularLocation>
        <location evidence="3">Cytoplasm</location>
    </subcellularLocation>
    <subcellularLocation>
        <location evidence="2">Nucleus</location>
    </subcellularLocation>
</comment>
<evidence type="ECO:0000256" key="6">
    <source>
        <dbReference type="ARBA" id="ARBA00022490"/>
    </source>
</evidence>
<dbReference type="Pfam" id="PF02338">
    <property type="entry name" value="OTU"/>
    <property type="match status" value="1"/>
</dbReference>
<feature type="compositionally biased region" description="Basic and acidic residues" evidence="16">
    <location>
        <begin position="475"/>
        <end position="490"/>
    </location>
</feature>
<dbReference type="OrthoDB" id="10064699at2759"/>
<sequence>MTLDMDSVLSDFVRSTGAEPGLARDLLEGKNWDLSAALSDFEQLRQVHAGNLPLSFNEGRSFKLPEKEVPRMLRPALQRQDEIVQEKRLSRGISHASSTIVSLARSQVSNNGSNEHLLEMPICTFQLPDLTVYPEDFRSFIERDLIEQSMLVALEQAGRLNWWAHIDASCQKLLPLATTGDGNCLLHAASLGMWGFHDRDLVLRKSLYALMDKGVEKEALKRRWRWQQTQQNKESGLVYTEEEWQKEWNELLKLASSEPRTHYGTNGGNCGGLESSEEPVYESLEEFHVFVLAHVLKRPIVVVADTMLRDSGGEAFAPIPFGGIYLPLEVLESKCHSSPLVLAYDQAHFSALVSMEQKEASKEKAVIPLMDSEHKLLPLHFAVDPGKDWEWGKDDADNVRLASVTLSLEAKLSLLHTYMDVTWIPLPSEMQQAPLAQPESPTASAGEDARSVAESGESDRESVCSSSNGNSSGKSGKEKAKKDKEKKRADSVANKLGSFGKSLGSKLKRNMGGLMHSKNSKGGLSNGQNDTLEKKKKGPLKSRKGSKEGPAQGDLISPSERTGVGGKQSPGEKQQQQADPFKYSKDVKLSLNILRAAMQGERKFIFTGQLTTSHRHPYQEEMIQRYLSDAEDRFMAEQEQKQKEAEKKAQANGSAVRKPDLDTGSYRRLDNKEGLGEDLSLSTYAPPSYSSQTLGHSQGGAKPLTLPPSYSGIFTIPRPTMTSTADLSSSSSMQDTRQHLSAGSYSSLPSYATLPRHCPQGHGHPYHSSPSHVQRLSPVEAEEDPQESIDPTHSNGYQEPLERDGLQKTVEGPAAITDKSKGRSLYTVQQTKCRQPNCSFYGHPETGNYCSCCFKEELRRKERERESLSHRF</sequence>
<dbReference type="InParanoid" id="M3XJ63"/>
<dbReference type="FunCoup" id="M3XJ63">
    <property type="interactions" value="1923"/>
</dbReference>
<dbReference type="EMBL" id="AFYH01185432">
    <property type="status" value="NOT_ANNOTATED_CDS"/>
    <property type="molecule type" value="Genomic_DNA"/>
</dbReference>
<evidence type="ECO:0000256" key="4">
    <source>
        <dbReference type="ARBA" id="ARBA00005865"/>
    </source>
</evidence>
<evidence type="ECO:0000256" key="8">
    <source>
        <dbReference type="ARBA" id="ARBA00022670"/>
    </source>
</evidence>
<dbReference type="GO" id="GO:0070536">
    <property type="term" value="P:protein K63-linked deubiquitination"/>
    <property type="evidence" value="ECO:0007669"/>
    <property type="project" value="TreeGrafter"/>
</dbReference>
<reference evidence="19" key="2">
    <citation type="submission" date="2025-08" db="UniProtKB">
        <authorList>
            <consortium name="Ensembl"/>
        </authorList>
    </citation>
    <scope>IDENTIFICATION</scope>
</reference>
<feature type="compositionally biased region" description="Polar residues" evidence="16">
    <location>
        <begin position="520"/>
        <end position="530"/>
    </location>
</feature>
<feature type="region of interest" description="Disordered" evidence="16">
    <location>
        <begin position="629"/>
        <end position="815"/>
    </location>
</feature>
<evidence type="ECO:0000256" key="13">
    <source>
        <dbReference type="ARBA" id="ARBA00022807"/>
    </source>
</evidence>
<dbReference type="EC" id="3.4.19.12" evidence="5"/>
<dbReference type="STRING" id="7897.ENSLACP00000022769"/>
<dbReference type="GeneTree" id="ENSGT00940000159172"/>
<dbReference type="Pfam" id="PF01754">
    <property type="entry name" value="zf-A20"/>
    <property type="match status" value="1"/>
</dbReference>
<dbReference type="Proteomes" id="UP000008672">
    <property type="component" value="Unassembled WGS sequence"/>
</dbReference>
<dbReference type="EMBL" id="AFYH01185434">
    <property type="status" value="NOT_ANNOTATED_CDS"/>
    <property type="molecule type" value="Genomic_DNA"/>
</dbReference>
<dbReference type="AlphaFoldDB" id="M3XJ63"/>
<dbReference type="GO" id="GO:0071947">
    <property type="term" value="P:protein deubiquitination involved in ubiquitin-dependent protein catabolic process"/>
    <property type="evidence" value="ECO:0007669"/>
    <property type="project" value="TreeGrafter"/>
</dbReference>
<dbReference type="GO" id="GO:0035871">
    <property type="term" value="P:protein K11-linked deubiquitination"/>
    <property type="evidence" value="ECO:0007669"/>
    <property type="project" value="TreeGrafter"/>
</dbReference>
<dbReference type="PROSITE" id="PS50802">
    <property type="entry name" value="OTU"/>
    <property type="match status" value="1"/>
</dbReference>
<dbReference type="Gene3D" id="1.20.5.4770">
    <property type="match status" value="1"/>
</dbReference>
<evidence type="ECO:0000256" key="10">
    <source>
        <dbReference type="ARBA" id="ARBA00022771"/>
    </source>
</evidence>
<evidence type="ECO:0000256" key="5">
    <source>
        <dbReference type="ARBA" id="ARBA00012759"/>
    </source>
</evidence>
<comment type="catalytic activity">
    <reaction evidence="1">
        <text>Thiol-dependent hydrolysis of ester, thioester, amide, peptide and isopeptide bonds formed by the C-terminal Gly of ubiquitin (a 76-residue protein attached to proteins as an intracellular targeting signal).</text>
        <dbReference type="EC" id="3.4.19.12"/>
    </reaction>
</comment>
<dbReference type="PANTHER" id="PTHR13367">
    <property type="entry name" value="UBIQUITIN THIOESTERASE"/>
    <property type="match status" value="1"/>
</dbReference>
<dbReference type="Ensembl" id="ENSLACT00000026710.1">
    <property type="protein sequence ID" value="ENSLACP00000022769.1"/>
    <property type="gene ID" value="ENSLACG00000002304.2"/>
</dbReference>
<accession>M3XJ63</accession>
<dbReference type="GO" id="GO:0003677">
    <property type="term" value="F:DNA binding"/>
    <property type="evidence" value="ECO:0007669"/>
    <property type="project" value="InterPro"/>
</dbReference>
<dbReference type="CDD" id="cd14347">
    <property type="entry name" value="UBA_Cezanne_like"/>
    <property type="match status" value="1"/>
</dbReference>
<dbReference type="SUPFAM" id="SSF57716">
    <property type="entry name" value="Glucocorticoid receptor-like (DNA-binding domain)"/>
    <property type="match status" value="1"/>
</dbReference>
<dbReference type="GeneID" id="102350916"/>
<evidence type="ECO:0000259" key="18">
    <source>
        <dbReference type="PROSITE" id="PS51036"/>
    </source>
</evidence>
<keyword evidence="14" id="KW-0862">Zinc</keyword>
<reference evidence="19" key="3">
    <citation type="submission" date="2025-09" db="UniProtKB">
        <authorList>
            <consortium name="Ensembl"/>
        </authorList>
    </citation>
    <scope>IDENTIFICATION</scope>
</reference>
<evidence type="ECO:0000259" key="17">
    <source>
        <dbReference type="PROSITE" id="PS50802"/>
    </source>
</evidence>
<protein>
    <recommendedName>
        <fullName evidence="5">ubiquitinyl hydrolase 1</fullName>
        <ecNumber evidence="5">3.4.19.12</ecNumber>
    </recommendedName>
</protein>
<dbReference type="InterPro" id="IPR051346">
    <property type="entry name" value="OTU_Deubiquitinase"/>
</dbReference>
<keyword evidence="6" id="KW-0963">Cytoplasm</keyword>
<evidence type="ECO:0000313" key="19">
    <source>
        <dbReference type="Ensembl" id="ENSLACP00000022769.1"/>
    </source>
</evidence>